<comment type="caution">
    <text evidence="2">The sequence shown here is derived from an EMBL/GenBank/DDBJ whole genome shotgun (WGS) entry which is preliminary data.</text>
</comment>
<organism evidence="2 3">
    <name type="scientific">Brassica cretica</name>
    <name type="common">Mustard</name>
    <dbReference type="NCBI Taxonomy" id="69181"/>
    <lineage>
        <taxon>Eukaryota</taxon>
        <taxon>Viridiplantae</taxon>
        <taxon>Streptophyta</taxon>
        <taxon>Embryophyta</taxon>
        <taxon>Tracheophyta</taxon>
        <taxon>Spermatophyta</taxon>
        <taxon>Magnoliopsida</taxon>
        <taxon>eudicotyledons</taxon>
        <taxon>Gunneridae</taxon>
        <taxon>Pentapetalae</taxon>
        <taxon>rosids</taxon>
        <taxon>malvids</taxon>
        <taxon>Brassicales</taxon>
        <taxon>Brassicaceae</taxon>
        <taxon>Brassiceae</taxon>
        <taxon>Brassica</taxon>
    </lineage>
</organism>
<sequence length="55" mass="6291">MSSPYFLVLLCHCRRIRAQAVAVCLLLRREIILPPPRRSLCNSSPLHADSSAWWS</sequence>
<evidence type="ECO:0000256" key="1">
    <source>
        <dbReference type="SAM" id="SignalP"/>
    </source>
</evidence>
<evidence type="ECO:0000313" key="2">
    <source>
        <dbReference type="EMBL" id="KAF2553403.1"/>
    </source>
</evidence>
<feature type="signal peptide" evidence="1">
    <location>
        <begin position="1"/>
        <end position="18"/>
    </location>
</feature>
<dbReference type="EMBL" id="QGKW02001988">
    <property type="protein sequence ID" value="KAF2553403.1"/>
    <property type="molecule type" value="Genomic_DNA"/>
</dbReference>
<keyword evidence="1" id="KW-0732">Signal</keyword>
<protein>
    <submittedName>
        <fullName evidence="2">Uncharacterized protein</fullName>
    </submittedName>
</protein>
<proteinExistence type="predicted"/>
<accession>A0A8S9H5Q0</accession>
<dbReference type="Proteomes" id="UP000712281">
    <property type="component" value="Unassembled WGS sequence"/>
</dbReference>
<dbReference type="AlphaFoldDB" id="A0A8S9H5Q0"/>
<gene>
    <name evidence="2" type="ORF">F2Q68_00036765</name>
</gene>
<reference evidence="2" key="1">
    <citation type="submission" date="2019-12" db="EMBL/GenBank/DDBJ databases">
        <title>Genome sequencing and annotation of Brassica cretica.</title>
        <authorList>
            <person name="Studholme D.J."/>
            <person name="Sarris P.F."/>
        </authorList>
    </citation>
    <scope>NUCLEOTIDE SEQUENCE</scope>
    <source>
        <strain evidence="2">PFS-001/15</strain>
        <tissue evidence="2">Leaf</tissue>
    </source>
</reference>
<evidence type="ECO:0000313" key="3">
    <source>
        <dbReference type="Proteomes" id="UP000712281"/>
    </source>
</evidence>
<feature type="chain" id="PRO_5035819033" evidence="1">
    <location>
        <begin position="19"/>
        <end position="55"/>
    </location>
</feature>
<name>A0A8S9H5Q0_BRACR</name>